<dbReference type="EMBL" id="CM026423">
    <property type="protein sequence ID" value="KAG0583323.1"/>
    <property type="molecule type" value="Genomic_DNA"/>
</dbReference>
<gene>
    <name evidence="2" type="ORF">KC19_3G127100</name>
</gene>
<evidence type="ECO:0000256" key="1">
    <source>
        <dbReference type="SAM" id="MobiDB-lite"/>
    </source>
</evidence>
<reference evidence="2" key="1">
    <citation type="submission" date="2020-06" db="EMBL/GenBank/DDBJ databases">
        <title>WGS assembly of Ceratodon purpureus strain R40.</title>
        <authorList>
            <person name="Carey S.B."/>
            <person name="Jenkins J."/>
            <person name="Shu S."/>
            <person name="Lovell J.T."/>
            <person name="Sreedasyam A."/>
            <person name="Maumus F."/>
            <person name="Tiley G.P."/>
            <person name="Fernandez-Pozo N."/>
            <person name="Barry K."/>
            <person name="Chen C."/>
            <person name="Wang M."/>
            <person name="Lipzen A."/>
            <person name="Daum C."/>
            <person name="Saski C.A."/>
            <person name="Payton A.C."/>
            <person name="Mcbreen J.C."/>
            <person name="Conrad R.E."/>
            <person name="Kollar L.M."/>
            <person name="Olsson S."/>
            <person name="Huttunen S."/>
            <person name="Landis J.B."/>
            <person name="Wickett N.J."/>
            <person name="Johnson M.G."/>
            <person name="Rensing S.A."/>
            <person name="Grimwood J."/>
            <person name="Schmutz J."/>
            <person name="Mcdaniel S.F."/>
        </authorList>
    </citation>
    <scope>NUCLEOTIDE SEQUENCE</scope>
    <source>
        <strain evidence="2">R40</strain>
    </source>
</reference>
<comment type="caution">
    <text evidence="2">The sequence shown here is derived from an EMBL/GenBank/DDBJ whole genome shotgun (WGS) entry which is preliminary data.</text>
</comment>
<proteinExistence type="predicted"/>
<feature type="compositionally biased region" description="Low complexity" evidence="1">
    <location>
        <begin position="1"/>
        <end position="32"/>
    </location>
</feature>
<feature type="region of interest" description="Disordered" evidence="1">
    <location>
        <begin position="131"/>
        <end position="163"/>
    </location>
</feature>
<dbReference type="Proteomes" id="UP000822688">
    <property type="component" value="Chromosome 3"/>
</dbReference>
<sequence>MVSSRSLTSSSMTSSTNSRSSSSSEEMGSPRSPRVKASATEKFIDLKVAAEEKMTKASARLSEKVVLVRTNLALGLYRIIRHEQSPRHDKCLDHVAETQTAATERRLRKEQQARERAEWERAMAREWSAYKSSRHLENRRSSSAHKHLQSESRSHQQLLQGAA</sequence>
<keyword evidence="3" id="KW-1185">Reference proteome</keyword>
<feature type="region of interest" description="Disordered" evidence="1">
    <location>
        <begin position="1"/>
        <end position="38"/>
    </location>
</feature>
<name>A0A8T0ILI9_CERPU</name>
<accession>A0A8T0ILI9</accession>
<evidence type="ECO:0000313" key="2">
    <source>
        <dbReference type="EMBL" id="KAG0583323.1"/>
    </source>
</evidence>
<dbReference type="AlphaFoldDB" id="A0A8T0ILI9"/>
<evidence type="ECO:0000313" key="3">
    <source>
        <dbReference type="Proteomes" id="UP000822688"/>
    </source>
</evidence>
<protein>
    <submittedName>
        <fullName evidence="2">Uncharacterized protein</fullName>
    </submittedName>
</protein>
<organism evidence="2 3">
    <name type="scientific">Ceratodon purpureus</name>
    <name type="common">Fire moss</name>
    <name type="synonym">Dicranum purpureum</name>
    <dbReference type="NCBI Taxonomy" id="3225"/>
    <lineage>
        <taxon>Eukaryota</taxon>
        <taxon>Viridiplantae</taxon>
        <taxon>Streptophyta</taxon>
        <taxon>Embryophyta</taxon>
        <taxon>Bryophyta</taxon>
        <taxon>Bryophytina</taxon>
        <taxon>Bryopsida</taxon>
        <taxon>Dicranidae</taxon>
        <taxon>Pseudoditrichales</taxon>
        <taxon>Ditrichaceae</taxon>
        <taxon>Ceratodon</taxon>
    </lineage>
</organism>